<reference evidence="2" key="1">
    <citation type="submission" date="2023-08" db="EMBL/GenBank/DDBJ databases">
        <authorList>
            <person name="Messyasz A."/>
            <person name="Mannisto M.K."/>
            <person name="Kerkhof L.J."/>
            <person name="Haggblom M."/>
        </authorList>
    </citation>
    <scope>NUCLEOTIDE SEQUENCE</scope>
    <source>
        <strain evidence="2">X5P6</strain>
        <plasmid evidence="2">unnamed</plasmid>
    </source>
</reference>
<dbReference type="AlphaFoldDB" id="A0AAU7ZX90"/>
<accession>A0AAU7ZX90</accession>
<dbReference type="KEGG" id="tpsc:RBB77_23260"/>
<evidence type="ECO:0000256" key="1">
    <source>
        <dbReference type="SAM" id="MobiDB-lite"/>
    </source>
</evidence>
<gene>
    <name evidence="2" type="ORF">RBB77_23260</name>
</gene>
<feature type="region of interest" description="Disordered" evidence="1">
    <location>
        <begin position="18"/>
        <end position="37"/>
    </location>
</feature>
<geneLocation type="plasmid" evidence="2">
    <name>unnamed</name>
</geneLocation>
<sequence length="65" mass="7555">MKEPEAQLEDLENAMTDLWQPKDYDDEPRTNGNFGLDPFQLECKAAAEKRERESRAEVEKKERAG</sequence>
<dbReference type="EMBL" id="CP132943">
    <property type="protein sequence ID" value="XCB35650.1"/>
    <property type="molecule type" value="Genomic_DNA"/>
</dbReference>
<name>A0AAU7ZX90_9BACT</name>
<feature type="compositionally biased region" description="Basic and acidic residues" evidence="1">
    <location>
        <begin position="20"/>
        <end position="29"/>
    </location>
</feature>
<protein>
    <submittedName>
        <fullName evidence="2">Uncharacterized protein</fullName>
    </submittedName>
</protein>
<reference evidence="2" key="2">
    <citation type="journal article" date="2024" name="Environ. Microbiol.">
        <title>Genome analysis and description of Tunturibacter gen. nov. expands the diversity of Terriglobia in tundra soils.</title>
        <authorList>
            <person name="Messyasz A."/>
            <person name="Mannisto M.K."/>
            <person name="Kerkhof L.J."/>
            <person name="Haggblom M.M."/>
        </authorList>
    </citation>
    <scope>NUCLEOTIDE SEQUENCE</scope>
    <source>
        <strain evidence="2">X5P6</strain>
    </source>
</reference>
<organism evidence="2">
    <name type="scientific">Tunturiibacter psychrotolerans</name>
    <dbReference type="NCBI Taxonomy" id="3069686"/>
    <lineage>
        <taxon>Bacteria</taxon>
        <taxon>Pseudomonadati</taxon>
        <taxon>Acidobacteriota</taxon>
        <taxon>Terriglobia</taxon>
        <taxon>Terriglobales</taxon>
        <taxon>Acidobacteriaceae</taxon>
        <taxon>Tunturiibacter</taxon>
    </lineage>
</organism>
<evidence type="ECO:0000313" key="2">
    <source>
        <dbReference type="EMBL" id="XCB35650.1"/>
    </source>
</evidence>
<keyword evidence="2" id="KW-0614">Plasmid</keyword>
<dbReference type="RefSeq" id="WP_353067731.1">
    <property type="nucleotide sequence ID" value="NZ_CP132943.1"/>
</dbReference>
<proteinExistence type="predicted"/>
<feature type="region of interest" description="Disordered" evidence="1">
    <location>
        <begin position="46"/>
        <end position="65"/>
    </location>
</feature>